<organism evidence="2">
    <name type="scientific">Nothobranchius korthausae</name>
    <dbReference type="NCBI Taxonomy" id="1143690"/>
    <lineage>
        <taxon>Eukaryota</taxon>
        <taxon>Metazoa</taxon>
        <taxon>Chordata</taxon>
        <taxon>Craniata</taxon>
        <taxon>Vertebrata</taxon>
        <taxon>Euteleostomi</taxon>
        <taxon>Actinopterygii</taxon>
        <taxon>Neopterygii</taxon>
        <taxon>Teleostei</taxon>
        <taxon>Neoteleostei</taxon>
        <taxon>Acanthomorphata</taxon>
        <taxon>Ovalentaria</taxon>
        <taxon>Atherinomorphae</taxon>
        <taxon>Cyprinodontiformes</taxon>
        <taxon>Nothobranchiidae</taxon>
        <taxon>Nothobranchius</taxon>
    </lineage>
</organism>
<reference evidence="2" key="2">
    <citation type="submission" date="2016-06" db="EMBL/GenBank/DDBJ databases">
        <title>The genome of a short-lived fish provides insights into sex chromosome evolution and the genetic control of aging.</title>
        <authorList>
            <person name="Reichwald K."/>
            <person name="Felder M."/>
            <person name="Petzold A."/>
            <person name="Koch P."/>
            <person name="Groth M."/>
            <person name="Platzer M."/>
        </authorList>
    </citation>
    <scope>NUCLEOTIDE SEQUENCE</scope>
    <source>
        <tissue evidence="2">Brain</tissue>
    </source>
</reference>
<gene>
    <name evidence="2" type="primary">CR848706.1</name>
</gene>
<evidence type="ECO:0000313" key="2">
    <source>
        <dbReference type="EMBL" id="SBQ66818.1"/>
    </source>
</evidence>
<name>A0A1A8G6W3_9TELE</name>
<proteinExistence type="predicted"/>
<evidence type="ECO:0000256" key="1">
    <source>
        <dbReference type="SAM" id="MobiDB-lite"/>
    </source>
</evidence>
<dbReference type="EMBL" id="HAEB01020291">
    <property type="protein sequence ID" value="SBQ66818.1"/>
    <property type="molecule type" value="Transcribed_RNA"/>
</dbReference>
<feature type="non-terminal residue" evidence="2">
    <location>
        <position position="137"/>
    </location>
</feature>
<accession>A0A1A8G6W3</accession>
<protein>
    <submittedName>
        <fullName evidence="2">Acyl-CoA synthetase family member 3</fullName>
    </submittedName>
</protein>
<feature type="non-terminal residue" evidence="2">
    <location>
        <position position="1"/>
    </location>
</feature>
<reference evidence="2" key="1">
    <citation type="submission" date="2016-05" db="EMBL/GenBank/DDBJ databases">
        <authorList>
            <person name="Lavstsen T."/>
            <person name="Jespersen J.S."/>
        </authorList>
    </citation>
    <scope>NUCLEOTIDE SEQUENCE</scope>
    <source>
        <tissue evidence="2">Brain</tissue>
    </source>
</reference>
<sequence>STQAPPSEARCCVSDTPLYLSGRMKVELAQRVHQLTSDSEIQLGSSQVSCDDTTEAFTARKSSHHRVCIVLFYTNASTCDQILQLPLLRWNKILFMSHSFNPDETPPPPCEAHNSTQLQRPQIHHHVPRPRCPTLRY</sequence>
<dbReference type="AlphaFoldDB" id="A0A1A8G6W3"/>
<feature type="region of interest" description="Disordered" evidence="1">
    <location>
        <begin position="104"/>
        <end position="126"/>
    </location>
</feature>